<dbReference type="EMBL" id="VIRS01000006">
    <property type="protein sequence ID" value="TQS44979.1"/>
    <property type="molecule type" value="Genomic_DNA"/>
</dbReference>
<reference evidence="2 3" key="1">
    <citation type="submission" date="2019-07" db="EMBL/GenBank/DDBJ databases">
        <title>Cryptosporangium phraense sp. nov., isolated from plant litter.</title>
        <authorList>
            <person name="Suriyachadkun C."/>
        </authorList>
    </citation>
    <scope>NUCLEOTIDE SEQUENCE [LARGE SCALE GENOMIC DNA]</scope>
    <source>
        <strain evidence="2 3">A-T 5661</strain>
    </source>
</reference>
<keyword evidence="1" id="KW-0472">Membrane</keyword>
<evidence type="ECO:0000256" key="1">
    <source>
        <dbReference type="SAM" id="Phobius"/>
    </source>
</evidence>
<keyword evidence="1" id="KW-1133">Transmembrane helix</keyword>
<comment type="caution">
    <text evidence="2">The sequence shown here is derived from an EMBL/GenBank/DDBJ whole genome shotgun (WGS) entry which is preliminary data.</text>
</comment>
<dbReference type="Proteomes" id="UP000317982">
    <property type="component" value="Unassembled WGS sequence"/>
</dbReference>
<evidence type="ECO:0000313" key="3">
    <source>
        <dbReference type="Proteomes" id="UP000317982"/>
    </source>
</evidence>
<name>A0A545AUG9_9ACTN</name>
<feature type="transmembrane region" description="Helical" evidence="1">
    <location>
        <begin position="89"/>
        <end position="107"/>
    </location>
</feature>
<keyword evidence="3" id="KW-1185">Reference proteome</keyword>
<protein>
    <submittedName>
        <fullName evidence="2">Uncharacterized protein</fullName>
    </submittedName>
</protein>
<organism evidence="2 3">
    <name type="scientific">Cryptosporangium phraense</name>
    <dbReference type="NCBI Taxonomy" id="2593070"/>
    <lineage>
        <taxon>Bacteria</taxon>
        <taxon>Bacillati</taxon>
        <taxon>Actinomycetota</taxon>
        <taxon>Actinomycetes</taxon>
        <taxon>Cryptosporangiales</taxon>
        <taxon>Cryptosporangiaceae</taxon>
        <taxon>Cryptosporangium</taxon>
    </lineage>
</organism>
<proteinExistence type="predicted"/>
<feature type="transmembrane region" description="Helical" evidence="1">
    <location>
        <begin position="113"/>
        <end position="133"/>
    </location>
</feature>
<evidence type="ECO:0000313" key="2">
    <source>
        <dbReference type="EMBL" id="TQS44979.1"/>
    </source>
</evidence>
<dbReference type="AlphaFoldDB" id="A0A545AUG9"/>
<feature type="transmembrane region" description="Helical" evidence="1">
    <location>
        <begin position="6"/>
        <end position="25"/>
    </location>
</feature>
<sequence length="150" mass="16303">MVLSTVIVLLPFVVVIALAVPLVLLQRRQFAALPHRDALAGLAAPERTEVRDAVRTGRPVADPTLAAATTAWAEHEIAAGEVNLRWQRVLRWVYVGLAVIVVAAALTDRDGHTWLFTALFTVLLIGTSFFNIARYQRAIARARAAITANG</sequence>
<dbReference type="InParanoid" id="A0A545AUG9"/>
<keyword evidence="1" id="KW-0812">Transmembrane</keyword>
<accession>A0A545AUG9</accession>
<gene>
    <name evidence="2" type="ORF">FL583_10760</name>
</gene>
<dbReference type="RefSeq" id="WP_142704428.1">
    <property type="nucleotide sequence ID" value="NZ_VIRS01000006.1"/>
</dbReference>